<dbReference type="GO" id="GO:0006260">
    <property type="term" value="P:DNA replication"/>
    <property type="evidence" value="ECO:0007669"/>
    <property type="project" value="UniProtKB-KW"/>
</dbReference>
<reference evidence="19" key="1">
    <citation type="submission" date="2017-01" db="EMBL/GenBank/DDBJ databases">
        <title>High-throughput sequencing uncovers low homogeneity in the biogeography of single-stranded DNA viruses.</title>
        <authorList>
            <person name="Pearson V.M."/>
            <person name="Rokyta D.R."/>
        </authorList>
    </citation>
    <scope>NUCLEOTIDE SEQUENCE</scope>
</reference>
<evidence type="ECO:0000256" key="16">
    <source>
        <dbReference type="ARBA" id="ARBA00032243"/>
    </source>
</evidence>
<keyword evidence="5" id="KW-0548">Nucleotidyltransferase</keyword>
<dbReference type="GO" id="GO:0004519">
    <property type="term" value="F:endonuclease activity"/>
    <property type="evidence" value="ECO:0007669"/>
    <property type="project" value="UniProtKB-KW"/>
</dbReference>
<dbReference type="InterPro" id="IPR000605">
    <property type="entry name" value="Helicase_SF3_ssDNA/RNA_vir"/>
</dbReference>
<comment type="subcellular location">
    <subcellularLocation>
        <location evidence="2">Host nucleus</location>
    </subcellularLocation>
</comment>
<name>A0A2K9LSI9_9VIRU</name>
<keyword evidence="8" id="KW-0479">Metal-binding</keyword>
<evidence type="ECO:0000256" key="1">
    <source>
        <dbReference type="ARBA" id="ARBA00001936"/>
    </source>
</evidence>
<evidence type="ECO:0000256" key="13">
    <source>
        <dbReference type="ARBA" id="ARBA00023125"/>
    </source>
</evidence>
<keyword evidence="4" id="KW-0808">Transferase</keyword>
<keyword evidence="9" id="KW-0547">Nucleotide-binding</keyword>
<evidence type="ECO:0000256" key="2">
    <source>
        <dbReference type="ARBA" id="ARBA00004147"/>
    </source>
</evidence>
<dbReference type="GO" id="GO:0000166">
    <property type="term" value="F:nucleotide binding"/>
    <property type="evidence" value="ECO:0007669"/>
    <property type="project" value="UniProtKB-KW"/>
</dbReference>
<organism evidence="19">
    <name type="scientific">uncultured virus</name>
    <dbReference type="NCBI Taxonomy" id="340016"/>
    <lineage>
        <taxon>Viruses</taxon>
        <taxon>environmental samples</taxon>
    </lineage>
</organism>
<evidence type="ECO:0000256" key="12">
    <source>
        <dbReference type="ARBA" id="ARBA00023124"/>
    </source>
</evidence>
<dbReference type="GO" id="GO:0046872">
    <property type="term" value="F:metal ion binding"/>
    <property type="evidence" value="ECO:0007669"/>
    <property type="project" value="UniProtKB-KW"/>
</dbReference>
<dbReference type="EMBL" id="KY487890">
    <property type="protein sequence ID" value="AUM61848.1"/>
    <property type="molecule type" value="Genomic_DNA"/>
</dbReference>
<dbReference type="GO" id="GO:0016779">
    <property type="term" value="F:nucleotidyltransferase activity"/>
    <property type="evidence" value="ECO:0007669"/>
    <property type="project" value="UniProtKB-KW"/>
</dbReference>
<dbReference type="GO" id="GO:0003724">
    <property type="term" value="F:RNA helicase activity"/>
    <property type="evidence" value="ECO:0007669"/>
    <property type="project" value="InterPro"/>
</dbReference>
<evidence type="ECO:0000256" key="6">
    <source>
        <dbReference type="ARBA" id="ARBA00022705"/>
    </source>
</evidence>
<dbReference type="Pfam" id="PF00910">
    <property type="entry name" value="RNA_helicase"/>
    <property type="match status" value="1"/>
</dbReference>
<keyword evidence="7" id="KW-0540">Nuclease</keyword>
<evidence type="ECO:0000256" key="4">
    <source>
        <dbReference type="ARBA" id="ARBA00022679"/>
    </source>
</evidence>
<comment type="similarity">
    <text evidence="3">Belongs to the nanoviruses/circoviruses replication-associated protein family.</text>
</comment>
<evidence type="ECO:0000256" key="15">
    <source>
        <dbReference type="ARBA" id="ARBA00030754"/>
    </source>
</evidence>
<evidence type="ECO:0000256" key="5">
    <source>
        <dbReference type="ARBA" id="ARBA00022695"/>
    </source>
</evidence>
<feature type="domain" description="CRESS-DNA virus Rep endonuclease" evidence="18">
    <location>
        <begin position="27"/>
        <end position="121"/>
    </location>
</feature>
<dbReference type="InterPro" id="IPR027417">
    <property type="entry name" value="P-loop_NTPase"/>
</dbReference>
<evidence type="ECO:0000313" key="19">
    <source>
        <dbReference type="EMBL" id="AUM61848.1"/>
    </source>
</evidence>
<protein>
    <recommendedName>
        <fullName evidence="15">ATP-dependent helicase Rep</fullName>
    </recommendedName>
    <alternativeName>
        <fullName evidence="16">RepP</fullName>
    </alternativeName>
</protein>
<evidence type="ECO:0000256" key="3">
    <source>
        <dbReference type="ARBA" id="ARBA00008545"/>
    </source>
</evidence>
<dbReference type="Pfam" id="PF02407">
    <property type="entry name" value="Viral_Rep"/>
    <property type="match status" value="1"/>
</dbReference>
<proteinExistence type="inferred from homology"/>
<dbReference type="SUPFAM" id="SSF52540">
    <property type="entry name" value="P-loop containing nucleoside triphosphate hydrolases"/>
    <property type="match status" value="1"/>
</dbReference>
<accession>A0A2K9LSI9</accession>
<sequence>MERAVKLPALYKGAPKVGGNTSEVPPTWMPRNWCFTLNNPTEQITWPDSARYAIWQKERGENGTEHYQGYVEFRHNKILDAVRNILPRAHWESRRGTQQQAIAYASKEDTRIEGPWTHGELALSRQGFRTDLLELKEAIEEGTSERDLYQLPAMWTHQRAALSYMRLIQPPRTWITRVFLLIGEPGTGKTRFCQRVAPGAYWKQPSIWWDDYNGESDVIIDDFYGWLPYHTMLRLCDRYPLLVESKGGQRAFLAKRLFITSNKPWTEWYPNLANIGALERRIREYGTIITDMTQSLIE</sequence>
<evidence type="ECO:0000256" key="8">
    <source>
        <dbReference type="ARBA" id="ARBA00022723"/>
    </source>
</evidence>
<dbReference type="InterPro" id="IPR049912">
    <property type="entry name" value="CRESS_DNA_REP"/>
</dbReference>
<evidence type="ECO:0000256" key="14">
    <source>
        <dbReference type="ARBA" id="ARBA00023268"/>
    </source>
</evidence>
<evidence type="ECO:0000256" key="7">
    <source>
        <dbReference type="ARBA" id="ARBA00022722"/>
    </source>
</evidence>
<comment type="cofactor">
    <cofactor evidence="1">
        <name>Mn(2+)</name>
        <dbReference type="ChEBI" id="CHEBI:29035"/>
    </cofactor>
</comment>
<dbReference type="PROSITE" id="PS52020">
    <property type="entry name" value="CRESS_DNA_REP"/>
    <property type="match status" value="1"/>
</dbReference>
<keyword evidence="6" id="KW-0235">DNA replication</keyword>
<keyword evidence="11" id="KW-0378">Hydrolase</keyword>
<evidence type="ECO:0000256" key="10">
    <source>
        <dbReference type="ARBA" id="ARBA00022759"/>
    </source>
</evidence>
<keyword evidence="14" id="KW-0511">Multifunctional enzyme</keyword>
<dbReference type="GO" id="GO:0042025">
    <property type="term" value="C:host cell nucleus"/>
    <property type="evidence" value="ECO:0007669"/>
    <property type="project" value="UniProtKB-SubCell"/>
</dbReference>
<evidence type="ECO:0000256" key="9">
    <source>
        <dbReference type="ARBA" id="ARBA00022741"/>
    </source>
</evidence>
<evidence type="ECO:0000256" key="17">
    <source>
        <dbReference type="ARBA" id="ARBA00049360"/>
    </source>
</evidence>
<evidence type="ECO:0000259" key="18">
    <source>
        <dbReference type="PROSITE" id="PS52020"/>
    </source>
</evidence>
<keyword evidence="13" id="KW-0238">DNA-binding</keyword>
<comment type="catalytic activity">
    <reaction evidence="17">
        <text>ATP + H2O = ADP + phosphate + H(+)</text>
        <dbReference type="Rhea" id="RHEA:13065"/>
        <dbReference type="ChEBI" id="CHEBI:15377"/>
        <dbReference type="ChEBI" id="CHEBI:15378"/>
        <dbReference type="ChEBI" id="CHEBI:30616"/>
        <dbReference type="ChEBI" id="CHEBI:43474"/>
        <dbReference type="ChEBI" id="CHEBI:456216"/>
    </reaction>
</comment>
<dbReference type="GO" id="GO:0003677">
    <property type="term" value="F:DNA binding"/>
    <property type="evidence" value="ECO:0007669"/>
    <property type="project" value="UniProtKB-KW"/>
</dbReference>
<dbReference type="GO" id="GO:0016787">
    <property type="term" value="F:hydrolase activity"/>
    <property type="evidence" value="ECO:0007669"/>
    <property type="project" value="UniProtKB-KW"/>
</dbReference>
<keyword evidence="12" id="KW-0190">Covalent protein-DNA linkage</keyword>
<dbReference type="GO" id="GO:0003723">
    <property type="term" value="F:RNA binding"/>
    <property type="evidence" value="ECO:0007669"/>
    <property type="project" value="InterPro"/>
</dbReference>
<gene>
    <name evidence="19" type="primary">Rep</name>
</gene>
<keyword evidence="10" id="KW-0255">Endonuclease</keyword>
<evidence type="ECO:0000256" key="11">
    <source>
        <dbReference type="ARBA" id="ARBA00022801"/>
    </source>
</evidence>
<dbReference type="Gene3D" id="3.40.1310.20">
    <property type="match status" value="1"/>
</dbReference>